<dbReference type="SUPFAM" id="SSF56219">
    <property type="entry name" value="DNase I-like"/>
    <property type="match status" value="1"/>
</dbReference>
<sequence length="358" mass="39071">MIVSNKVLRLSAFGALMISSLSVHADVAIATWNINHLGWNNDKDLAILGEIGNSFDLLAVQEVMSEDGAENLHLSLEQASGEPWGYVMSHLIGRSSYKEAYAFFWRESEVSASGGDAVFFDGADVFAREPYSALFTDRDTSETFAIANVHILYGDSVRDRLPEIEGLADYWQWLGEEAYPGVPRILAGDFNLDSEHLGFDTLELLGVEAAYEDGRGTTISTTEDRYPNHYDHMFLQEGTSLSVTDQGILRFPERWGINHEVARDAISDHVPVWIALNGASLRLPDDATVVASSKTNTCIDINSAPADELNDLPHVGESRATAIVDGRPWSSLDTLVAVSGLSDGRVEDISSSGLACDL</sequence>
<evidence type="ECO:0000256" key="4">
    <source>
        <dbReference type="SAM" id="SignalP"/>
    </source>
</evidence>
<dbReference type="PANTHER" id="PTHR11371">
    <property type="entry name" value="DEOXYRIBONUCLEASE"/>
    <property type="match status" value="1"/>
</dbReference>
<proteinExistence type="inferred from homology"/>
<feature type="signal peptide" evidence="4">
    <location>
        <begin position="1"/>
        <end position="25"/>
    </location>
</feature>
<gene>
    <name evidence="6" type="ORF">DEO68_01100</name>
</gene>
<keyword evidence="4" id="KW-0732">Signal</keyword>
<dbReference type="GO" id="GO:0004536">
    <property type="term" value="F:DNA nuclease activity"/>
    <property type="evidence" value="ECO:0007669"/>
    <property type="project" value="InterPro"/>
</dbReference>
<dbReference type="SUPFAM" id="SSF81585">
    <property type="entry name" value="PsbU/PolX domain-like"/>
    <property type="match status" value="1"/>
</dbReference>
<name>A0A3D0KC90_9GAMM</name>
<keyword evidence="2" id="KW-0540">Nuclease</keyword>
<dbReference type="Pfam" id="PF03372">
    <property type="entry name" value="Exo_endo_phos"/>
    <property type="match status" value="1"/>
</dbReference>
<protein>
    <submittedName>
        <fullName evidence="6">Endonuclease</fullName>
    </submittedName>
</protein>
<evidence type="ECO:0000313" key="6">
    <source>
        <dbReference type="EMBL" id="HCA00791.1"/>
    </source>
</evidence>
<dbReference type="SMART" id="SM00476">
    <property type="entry name" value="DNaseIc"/>
    <property type="match status" value="1"/>
</dbReference>
<reference evidence="6" key="1">
    <citation type="journal article" date="2018" name="Nat. Biotechnol.">
        <title>A standardized bacterial taxonomy based on genome phylogeny substantially revises the tree of life.</title>
        <authorList>
            <person name="Parks D.H."/>
            <person name="Chuvochina M."/>
            <person name="Waite D.W."/>
            <person name="Rinke C."/>
            <person name="Skarshewski A."/>
            <person name="Chaumeil P.A."/>
            <person name="Hugenholtz P."/>
        </authorList>
    </citation>
    <scope>NUCLEOTIDE SEQUENCE [LARGE SCALE GENOMIC DNA]</scope>
    <source>
        <strain evidence="6">UBA11284</strain>
    </source>
</reference>
<dbReference type="CDD" id="cd10283">
    <property type="entry name" value="MnuA_DNase1-like"/>
    <property type="match status" value="1"/>
</dbReference>
<comment type="caution">
    <text evidence="6">The sequence shown here is derived from an EMBL/GenBank/DDBJ whole genome shotgun (WGS) entry which is preliminary data.</text>
</comment>
<dbReference type="GO" id="GO:0004519">
    <property type="term" value="F:endonuclease activity"/>
    <property type="evidence" value="ECO:0007669"/>
    <property type="project" value="UniProtKB-KW"/>
</dbReference>
<dbReference type="InterPro" id="IPR005135">
    <property type="entry name" value="Endo/exonuclease/phosphatase"/>
</dbReference>
<feature type="domain" description="Endonuclease/exonuclease/phosphatase" evidence="5">
    <location>
        <begin position="30"/>
        <end position="269"/>
    </location>
</feature>
<accession>A0A3D0KC90</accession>
<evidence type="ECO:0000256" key="1">
    <source>
        <dbReference type="ARBA" id="ARBA00007359"/>
    </source>
</evidence>
<organism evidence="6">
    <name type="scientific">Halomonas campaniensis</name>
    <dbReference type="NCBI Taxonomy" id="213554"/>
    <lineage>
        <taxon>Bacteria</taxon>
        <taxon>Pseudomonadati</taxon>
        <taxon>Pseudomonadota</taxon>
        <taxon>Gammaproteobacteria</taxon>
        <taxon>Oceanospirillales</taxon>
        <taxon>Halomonadaceae</taxon>
        <taxon>Halomonas</taxon>
    </lineage>
</organism>
<comment type="similarity">
    <text evidence="1">Belongs to the DNase I family.</text>
</comment>
<dbReference type="InterPro" id="IPR016202">
    <property type="entry name" value="DNase_I"/>
</dbReference>
<dbReference type="Gene3D" id="1.10.150.320">
    <property type="entry name" value="Photosystem II 12 kDa extrinsic protein"/>
    <property type="match status" value="1"/>
</dbReference>
<dbReference type="EMBL" id="DOTR01000008">
    <property type="protein sequence ID" value="HCA00791.1"/>
    <property type="molecule type" value="Genomic_DNA"/>
</dbReference>
<dbReference type="Pfam" id="PF12836">
    <property type="entry name" value="HHH_3"/>
    <property type="match status" value="1"/>
</dbReference>
<dbReference type="PANTHER" id="PTHR11371:SF31">
    <property type="entry name" value="EXTRACELLULAR NUCLEASE"/>
    <property type="match status" value="1"/>
</dbReference>
<evidence type="ECO:0000256" key="3">
    <source>
        <dbReference type="ARBA" id="ARBA00022801"/>
    </source>
</evidence>
<dbReference type="GO" id="GO:0006308">
    <property type="term" value="P:DNA catabolic process"/>
    <property type="evidence" value="ECO:0007669"/>
    <property type="project" value="InterPro"/>
</dbReference>
<dbReference type="GO" id="GO:0016787">
    <property type="term" value="F:hydrolase activity"/>
    <property type="evidence" value="ECO:0007669"/>
    <property type="project" value="UniProtKB-KW"/>
</dbReference>
<keyword evidence="6" id="KW-0255">Endonuclease</keyword>
<dbReference type="InterPro" id="IPR036691">
    <property type="entry name" value="Endo/exonu/phosph_ase_sf"/>
</dbReference>
<dbReference type="AlphaFoldDB" id="A0A3D0KC90"/>
<keyword evidence="3" id="KW-0378">Hydrolase</keyword>
<evidence type="ECO:0000256" key="2">
    <source>
        <dbReference type="ARBA" id="ARBA00022722"/>
    </source>
</evidence>
<dbReference type="Gene3D" id="3.60.10.10">
    <property type="entry name" value="Endonuclease/exonuclease/phosphatase"/>
    <property type="match status" value="1"/>
</dbReference>
<feature type="chain" id="PRO_5017759643" evidence="4">
    <location>
        <begin position="26"/>
        <end position="358"/>
    </location>
</feature>
<evidence type="ECO:0000259" key="5">
    <source>
        <dbReference type="Pfam" id="PF03372"/>
    </source>
</evidence>